<dbReference type="HOGENOM" id="CLU_024934_0_1_1"/>
<keyword evidence="2" id="KW-1185">Reference proteome</keyword>
<dbReference type="RefSeq" id="XP_007831104.1">
    <property type="nucleotide sequence ID" value="XM_007832913.1"/>
</dbReference>
<dbReference type="GeneID" id="19269345"/>
<organism evidence="1 2">
    <name type="scientific">Pestalotiopsis fici (strain W106-1 / CGMCC3.15140)</name>
    <dbReference type="NCBI Taxonomy" id="1229662"/>
    <lineage>
        <taxon>Eukaryota</taxon>
        <taxon>Fungi</taxon>
        <taxon>Dikarya</taxon>
        <taxon>Ascomycota</taxon>
        <taxon>Pezizomycotina</taxon>
        <taxon>Sordariomycetes</taxon>
        <taxon>Xylariomycetidae</taxon>
        <taxon>Amphisphaeriales</taxon>
        <taxon>Sporocadaceae</taxon>
        <taxon>Pestalotiopsis</taxon>
    </lineage>
</organism>
<dbReference type="PANTHER" id="PTHR47784:SF5">
    <property type="entry name" value="STEROL UPTAKE CONTROL PROTEIN 2"/>
    <property type="match status" value="1"/>
</dbReference>
<dbReference type="GO" id="GO:0001228">
    <property type="term" value="F:DNA-binding transcription activator activity, RNA polymerase II-specific"/>
    <property type="evidence" value="ECO:0007669"/>
    <property type="project" value="TreeGrafter"/>
</dbReference>
<dbReference type="OrthoDB" id="5295362at2759"/>
<proteinExistence type="predicted"/>
<reference evidence="2" key="1">
    <citation type="journal article" date="2015" name="BMC Genomics">
        <title>Genomic and transcriptomic analysis of the endophytic fungus Pestalotiopsis fici reveals its lifestyle and high potential for synthesis of natural products.</title>
        <authorList>
            <person name="Wang X."/>
            <person name="Zhang X."/>
            <person name="Liu L."/>
            <person name="Xiang M."/>
            <person name="Wang W."/>
            <person name="Sun X."/>
            <person name="Che Y."/>
            <person name="Guo L."/>
            <person name="Liu G."/>
            <person name="Guo L."/>
            <person name="Wang C."/>
            <person name="Yin W.B."/>
            <person name="Stadler M."/>
            <person name="Zhang X."/>
            <person name="Liu X."/>
        </authorList>
    </citation>
    <scope>NUCLEOTIDE SEQUENCE [LARGE SCALE GENOMIC DNA]</scope>
    <source>
        <strain evidence="2">W106-1 / CGMCC3.15140</strain>
    </source>
</reference>
<dbReference type="AlphaFoldDB" id="W3XB90"/>
<dbReference type="KEGG" id="pfy:PFICI_04332"/>
<evidence type="ECO:0000313" key="2">
    <source>
        <dbReference type="Proteomes" id="UP000030651"/>
    </source>
</evidence>
<dbReference type="InParanoid" id="W3XB90"/>
<dbReference type="OMA" id="PPHELWA"/>
<gene>
    <name evidence="1" type="ORF">PFICI_04332</name>
</gene>
<dbReference type="EMBL" id="KI912111">
    <property type="protein sequence ID" value="ETS82456.1"/>
    <property type="molecule type" value="Genomic_DNA"/>
</dbReference>
<dbReference type="PANTHER" id="PTHR47784">
    <property type="entry name" value="STEROL UPTAKE CONTROL PROTEIN 2"/>
    <property type="match status" value="1"/>
</dbReference>
<protein>
    <submittedName>
        <fullName evidence="1">Uncharacterized protein</fullName>
    </submittedName>
</protein>
<dbReference type="InterPro" id="IPR053157">
    <property type="entry name" value="Sterol_Uptake_Regulator"/>
</dbReference>
<evidence type="ECO:0000313" key="1">
    <source>
        <dbReference type="EMBL" id="ETS82456.1"/>
    </source>
</evidence>
<dbReference type="eggNOG" id="ENOG502TBWN">
    <property type="taxonomic scope" value="Eukaryota"/>
</dbReference>
<accession>W3XB90</accession>
<dbReference type="Proteomes" id="UP000030651">
    <property type="component" value="Unassembled WGS sequence"/>
</dbReference>
<sequence>MTASSLSLRDDIRHVWLAVIPRSGYQVGYVRRGILSLAAIHKAFLTPNSRQEYLTMAAFLQAEALREFRATLSTPTSSNWRPIYCFASIVVVFVYSLPTRSENERLIEPIADILELFNVIRGLQALLDPFLPRLINTEFAPMVQGIWGVDVDDSSLPSLASSLLPLDTFSALTRLRAAFSAQLHEDNLMRYNKCIDGLEMCARILASAGTHVEPGMVLLWACSLDGLMLTDIRNREDHALVLLSYYTIFLKVPERMHWAAKGWAVPLFKDIEMCVSHREETMLMLQWPRAHI</sequence>
<name>W3XB90_PESFW</name>